<evidence type="ECO:0000313" key="2">
    <source>
        <dbReference type="EMBL" id="MCK6258214.1"/>
    </source>
</evidence>
<gene>
    <name evidence="2" type="ORF">LCY76_16695</name>
</gene>
<name>A0A9X1XCL1_9BACL</name>
<protein>
    <submittedName>
        <fullName evidence="2">DUF2294 domain-containing protein</fullName>
    </submittedName>
</protein>
<evidence type="ECO:0000259" key="1">
    <source>
        <dbReference type="Pfam" id="PF10057"/>
    </source>
</evidence>
<keyword evidence="3" id="KW-1185">Reference proteome</keyword>
<dbReference type="Proteomes" id="UP001139011">
    <property type="component" value="Unassembled WGS sequence"/>
</dbReference>
<evidence type="ECO:0000313" key="3">
    <source>
        <dbReference type="Proteomes" id="UP001139011"/>
    </source>
</evidence>
<accession>A0A9X1XCL1</accession>
<proteinExistence type="predicted"/>
<dbReference type="RefSeq" id="WP_248253550.1">
    <property type="nucleotide sequence ID" value="NZ_JAIWJX010000002.1"/>
</dbReference>
<dbReference type="EMBL" id="JAIWJX010000002">
    <property type="protein sequence ID" value="MCK6258214.1"/>
    <property type="molecule type" value="Genomic_DNA"/>
</dbReference>
<dbReference type="Pfam" id="PF10057">
    <property type="entry name" value="MpsC"/>
    <property type="match status" value="1"/>
</dbReference>
<reference evidence="2" key="1">
    <citation type="submission" date="2021-09" db="EMBL/GenBank/DDBJ databases">
        <title>Genome analysis of Fictibacillus sp. KIGAM418 isolated from marine sediment.</title>
        <authorList>
            <person name="Seo M.-J."/>
            <person name="Cho E.-S."/>
            <person name="Hwang C.Y."/>
        </authorList>
    </citation>
    <scope>NUCLEOTIDE SEQUENCE</scope>
    <source>
        <strain evidence="2">KIGAM418</strain>
    </source>
</reference>
<sequence length="120" mass="13730">MTKNIEHQFSMLVREIRKEFVGNGPKEISTRFVGSWAVSEMKGNLTNIEKFMMGSKEGEKMVHEARTGLVKKIYSDLSVRRKFEDLAGAAILRIFSDIDIEADIAMTIFVFDRPLISKEK</sequence>
<dbReference type="AlphaFoldDB" id="A0A9X1XCL1"/>
<comment type="caution">
    <text evidence="2">The sequence shown here is derived from an EMBL/GenBank/DDBJ whole genome shotgun (WGS) entry which is preliminary data.</text>
</comment>
<dbReference type="InterPro" id="IPR018745">
    <property type="entry name" value="MpsC"/>
</dbReference>
<organism evidence="2 3">
    <name type="scientific">Fictibacillus marinisediminis</name>
    <dbReference type="NCBI Taxonomy" id="2878389"/>
    <lineage>
        <taxon>Bacteria</taxon>
        <taxon>Bacillati</taxon>
        <taxon>Bacillota</taxon>
        <taxon>Bacilli</taxon>
        <taxon>Bacillales</taxon>
        <taxon>Fictibacillaceae</taxon>
        <taxon>Fictibacillus</taxon>
    </lineage>
</organism>
<feature type="domain" description="Na+-translocating membrane potential-generating system MpsC" evidence="1">
    <location>
        <begin position="3"/>
        <end position="113"/>
    </location>
</feature>